<dbReference type="CDD" id="cd14014">
    <property type="entry name" value="STKc_PknB_like"/>
    <property type="match status" value="1"/>
</dbReference>
<dbReference type="SUPFAM" id="SSF56112">
    <property type="entry name" value="Protein kinase-like (PK-like)"/>
    <property type="match status" value="1"/>
</dbReference>
<keyword evidence="4 6" id="KW-0067">ATP-binding</keyword>
<evidence type="ECO:0000256" key="5">
    <source>
        <dbReference type="PROSITE-ProRule" id="PRU00221"/>
    </source>
</evidence>
<evidence type="ECO:0000256" key="4">
    <source>
        <dbReference type="ARBA" id="ARBA00022840"/>
    </source>
</evidence>
<dbReference type="PROSITE" id="PS50082">
    <property type="entry name" value="WD_REPEATS_2"/>
    <property type="match status" value="5"/>
</dbReference>
<feature type="domain" description="Protein kinase" evidence="8">
    <location>
        <begin position="15"/>
        <end position="284"/>
    </location>
</feature>
<feature type="compositionally biased region" description="Pro residues" evidence="7">
    <location>
        <begin position="300"/>
        <end position="326"/>
    </location>
</feature>
<dbReference type="EMBL" id="BAAAZG010000052">
    <property type="protein sequence ID" value="GAA4095729.1"/>
    <property type="molecule type" value="Genomic_DNA"/>
</dbReference>
<reference evidence="10" key="1">
    <citation type="journal article" date="2019" name="Int. J. Syst. Evol. Microbiol.">
        <title>The Global Catalogue of Microorganisms (GCM) 10K type strain sequencing project: providing services to taxonomists for standard genome sequencing and annotation.</title>
        <authorList>
            <consortium name="The Broad Institute Genomics Platform"/>
            <consortium name="The Broad Institute Genome Sequencing Center for Infectious Disease"/>
            <person name="Wu L."/>
            <person name="Ma J."/>
        </authorList>
    </citation>
    <scope>NUCLEOTIDE SEQUENCE [LARGE SCALE GENOMIC DNA]</scope>
    <source>
        <strain evidence="10">JCM 16702</strain>
    </source>
</reference>
<dbReference type="PROSITE" id="PS00107">
    <property type="entry name" value="PROTEIN_KINASE_ATP"/>
    <property type="match status" value="1"/>
</dbReference>
<evidence type="ECO:0000313" key="9">
    <source>
        <dbReference type="EMBL" id="GAA4095729.1"/>
    </source>
</evidence>
<name>A0ABP7WT91_9ACTN</name>
<dbReference type="SUPFAM" id="SSF50998">
    <property type="entry name" value="Quinoprotein alcohol dehydrogenase-like"/>
    <property type="match status" value="1"/>
</dbReference>
<dbReference type="CDD" id="cd00200">
    <property type="entry name" value="WD40"/>
    <property type="match status" value="1"/>
</dbReference>
<dbReference type="Pfam" id="PF00069">
    <property type="entry name" value="Pkinase"/>
    <property type="match status" value="1"/>
</dbReference>
<dbReference type="RefSeq" id="WP_344955927.1">
    <property type="nucleotide sequence ID" value="NZ_BAAAZG010000052.1"/>
</dbReference>
<evidence type="ECO:0000256" key="3">
    <source>
        <dbReference type="ARBA" id="ARBA00022741"/>
    </source>
</evidence>
<dbReference type="InterPro" id="IPR001680">
    <property type="entry name" value="WD40_rpt"/>
</dbReference>
<feature type="binding site" evidence="6">
    <location>
        <position position="43"/>
    </location>
    <ligand>
        <name>ATP</name>
        <dbReference type="ChEBI" id="CHEBI:30616"/>
    </ligand>
</feature>
<dbReference type="InterPro" id="IPR011047">
    <property type="entry name" value="Quinoprotein_ADH-like_sf"/>
</dbReference>
<dbReference type="InterPro" id="IPR017441">
    <property type="entry name" value="Protein_kinase_ATP_BS"/>
</dbReference>
<dbReference type="PROSITE" id="PS00678">
    <property type="entry name" value="WD_REPEATS_1"/>
    <property type="match status" value="5"/>
</dbReference>
<organism evidence="9 10">
    <name type="scientific">Actinomadura miaoliensis</name>
    <dbReference type="NCBI Taxonomy" id="430685"/>
    <lineage>
        <taxon>Bacteria</taxon>
        <taxon>Bacillati</taxon>
        <taxon>Actinomycetota</taxon>
        <taxon>Actinomycetes</taxon>
        <taxon>Streptosporangiales</taxon>
        <taxon>Thermomonosporaceae</taxon>
        <taxon>Actinomadura</taxon>
    </lineage>
</organism>
<dbReference type="PROSITE" id="PS00108">
    <property type="entry name" value="PROTEIN_KINASE_ST"/>
    <property type="match status" value="1"/>
</dbReference>
<feature type="repeat" description="WD" evidence="5">
    <location>
        <begin position="663"/>
        <end position="696"/>
    </location>
</feature>
<feature type="repeat" description="WD" evidence="5">
    <location>
        <begin position="706"/>
        <end position="744"/>
    </location>
</feature>
<dbReference type="Gene3D" id="3.30.200.20">
    <property type="entry name" value="Phosphorylase Kinase, domain 1"/>
    <property type="match status" value="1"/>
</dbReference>
<gene>
    <name evidence="9" type="ORF">GCM10022214_68750</name>
</gene>
<dbReference type="PROSITE" id="PS50011">
    <property type="entry name" value="PROTEIN_KINASE_DOM"/>
    <property type="match status" value="1"/>
</dbReference>
<keyword evidence="3 6" id="KW-0547">Nucleotide-binding</keyword>
<sequence length="744" mass="77541">MQPLETSDPVQIGHYRMLAQLGRGGMGRVLLGGGPDGRLVAVKLVDEQFVNDDGFRARFRREVRASRKVAGAYTAAVIDADAEAPEPWLASVYVPGPSLREVVDTIGPLAAEPALRLAAGLAAALIEVHRAELVHRDLKPSNVLLTDDGLRVIDFGIARATEIEDGTQVTRTGALVGTPGFMSPEQALGQALTTASDIFSLGSVLVYACTGRGPFHARNTPQTLHNVIHADPVLGTLPDRLRDIVPACLAKDPAARPKPADLLNAIGEVAPAARPWPAPVHELIARQDAEVARLLRAPEPQAPHGPPGVPPGVPPAPHPGSHPGVPPASHHGSHPGVSAGPQPSLHPGVPPGVSYGVPSGVPAGAPGGVGMAQPPGPGGGRPGGAAPARPDRRRVLLMAGGGAVLGLSAIGGTIAWALRGDDKPEPRRSGASGGAAASPLATLTGHAGSIHYAEFNPSGELLVTAGEDGTVRLWDVRARQISGEPLKVAAESARKATFDRVGELLATASVDGAVKLWDVKTRRQVGETLGVPMFDFSDRPGPVSDVTFSPDGDTLAAAGTKMLQMWDTDSRDKTGTLTFDKVNLMTQIAFSGDGRLLAIPDDQLIRVWDADSRKQVGQSLLGHTAKIAHAVMSPDGRTLATGGWDTTIRLWDIQSRTPIGQPMRGHSHVIQGLAFSHDGRFLASVSHDATARLWDVAKRAPLGKPLTSGVKTASAVAFSPDGRLLATAGDKTVFLWNVADRTSS</sequence>
<dbReference type="SMART" id="SM00320">
    <property type="entry name" value="WD40"/>
    <property type="match status" value="7"/>
</dbReference>
<evidence type="ECO:0000256" key="1">
    <source>
        <dbReference type="ARBA" id="ARBA00022574"/>
    </source>
</evidence>
<feature type="compositionally biased region" description="Low complexity" evidence="7">
    <location>
        <begin position="351"/>
        <end position="364"/>
    </location>
</feature>
<feature type="repeat" description="WD" evidence="5">
    <location>
        <begin position="620"/>
        <end position="661"/>
    </location>
</feature>
<dbReference type="InterPro" id="IPR050349">
    <property type="entry name" value="WD_LIS1/nudF_dynein_reg"/>
</dbReference>
<feature type="compositionally biased region" description="Low complexity" evidence="7">
    <location>
        <begin position="327"/>
        <end position="341"/>
    </location>
</feature>
<keyword evidence="10" id="KW-1185">Reference proteome</keyword>
<dbReference type="SMART" id="SM00220">
    <property type="entry name" value="S_TKc"/>
    <property type="match status" value="1"/>
</dbReference>
<feature type="repeat" description="WD" evidence="5">
    <location>
        <begin position="443"/>
        <end position="484"/>
    </location>
</feature>
<evidence type="ECO:0000256" key="7">
    <source>
        <dbReference type="SAM" id="MobiDB-lite"/>
    </source>
</evidence>
<comment type="caution">
    <text evidence="9">The sequence shown here is derived from an EMBL/GenBank/DDBJ whole genome shotgun (WGS) entry which is preliminary data.</text>
</comment>
<dbReference type="InterPro" id="IPR008271">
    <property type="entry name" value="Ser/Thr_kinase_AS"/>
</dbReference>
<keyword evidence="1 5" id="KW-0853">WD repeat</keyword>
<evidence type="ECO:0000313" key="10">
    <source>
        <dbReference type="Proteomes" id="UP001500683"/>
    </source>
</evidence>
<dbReference type="Gene3D" id="2.130.10.10">
    <property type="entry name" value="YVTN repeat-like/Quinoprotein amine dehydrogenase"/>
    <property type="match status" value="2"/>
</dbReference>
<dbReference type="Pfam" id="PF00400">
    <property type="entry name" value="WD40"/>
    <property type="match status" value="6"/>
</dbReference>
<dbReference type="InterPro" id="IPR000719">
    <property type="entry name" value="Prot_kinase_dom"/>
</dbReference>
<dbReference type="InterPro" id="IPR011009">
    <property type="entry name" value="Kinase-like_dom_sf"/>
</dbReference>
<dbReference type="PROSITE" id="PS50294">
    <property type="entry name" value="WD_REPEATS_REGION"/>
    <property type="match status" value="4"/>
</dbReference>
<dbReference type="InterPro" id="IPR020472">
    <property type="entry name" value="WD40_PAC1"/>
</dbReference>
<proteinExistence type="predicted"/>
<dbReference type="InterPro" id="IPR019775">
    <property type="entry name" value="WD40_repeat_CS"/>
</dbReference>
<feature type="repeat" description="WD" evidence="5">
    <location>
        <begin position="486"/>
        <end position="527"/>
    </location>
</feature>
<dbReference type="InterPro" id="IPR015943">
    <property type="entry name" value="WD40/YVTN_repeat-like_dom_sf"/>
</dbReference>
<evidence type="ECO:0000256" key="2">
    <source>
        <dbReference type="ARBA" id="ARBA00022737"/>
    </source>
</evidence>
<evidence type="ECO:0000259" key="8">
    <source>
        <dbReference type="PROSITE" id="PS50011"/>
    </source>
</evidence>
<dbReference type="Proteomes" id="UP001500683">
    <property type="component" value="Unassembled WGS sequence"/>
</dbReference>
<evidence type="ECO:0000256" key="6">
    <source>
        <dbReference type="PROSITE-ProRule" id="PRU10141"/>
    </source>
</evidence>
<dbReference type="Gene3D" id="1.10.510.10">
    <property type="entry name" value="Transferase(Phosphotransferase) domain 1"/>
    <property type="match status" value="1"/>
</dbReference>
<keyword evidence="2" id="KW-0677">Repeat</keyword>
<dbReference type="PANTHER" id="PTHR44129">
    <property type="entry name" value="WD REPEAT-CONTAINING PROTEIN POP1"/>
    <property type="match status" value="1"/>
</dbReference>
<feature type="region of interest" description="Disordered" evidence="7">
    <location>
        <begin position="298"/>
        <end position="389"/>
    </location>
</feature>
<dbReference type="PRINTS" id="PR00320">
    <property type="entry name" value="GPROTEINBRPT"/>
</dbReference>
<accession>A0ABP7WT91</accession>
<protein>
    <recommendedName>
        <fullName evidence="8">Protein kinase domain-containing protein</fullName>
    </recommendedName>
</protein>